<accession>A0A7S0J469</accession>
<name>A0A7S0J469_9EUKA</name>
<reference evidence="2" key="1">
    <citation type="submission" date="2021-01" db="EMBL/GenBank/DDBJ databases">
        <authorList>
            <person name="Corre E."/>
            <person name="Pelletier E."/>
            <person name="Niang G."/>
            <person name="Scheremetjew M."/>
            <person name="Finn R."/>
            <person name="Kale V."/>
            <person name="Holt S."/>
            <person name="Cochrane G."/>
            <person name="Meng A."/>
            <person name="Brown T."/>
            <person name="Cohen L."/>
        </authorList>
    </citation>
    <scope>NUCLEOTIDE SEQUENCE</scope>
    <source>
        <strain evidence="2">RCC1130</strain>
    </source>
</reference>
<protein>
    <submittedName>
        <fullName evidence="2">Uncharacterized protein</fullName>
    </submittedName>
</protein>
<keyword evidence="1" id="KW-0472">Membrane</keyword>
<dbReference type="AlphaFoldDB" id="A0A7S0J469"/>
<sequence length="225" mass="25096">MLMLLEPTQFGFLTYWTLLLHFAYFTIDKASPHTNVAVRVLHGGSFAGAAAVLVGYALICIGGKLRFGTWYAWEKQIGTPIFADLAFGPAVALKSWEHLWPMLAHFIDVRFNWKHLRRVYGGAPRWLTTMWAMGSYFAFGSLWEHTVKTGEGASNTLIVYLQPQKWSTSALCAQVGITPPAGMAEDAIFATVQKLIMTGVATMLLWRIFVPLTLPPSVKSEKKIK</sequence>
<organism evidence="2">
    <name type="scientific">Calcidiscus leptoporus</name>
    <dbReference type="NCBI Taxonomy" id="127549"/>
    <lineage>
        <taxon>Eukaryota</taxon>
        <taxon>Haptista</taxon>
        <taxon>Haptophyta</taxon>
        <taxon>Prymnesiophyceae</taxon>
        <taxon>Coccolithales</taxon>
        <taxon>Calcidiscaceae</taxon>
        <taxon>Calcidiscus</taxon>
    </lineage>
</organism>
<evidence type="ECO:0000256" key="1">
    <source>
        <dbReference type="SAM" id="Phobius"/>
    </source>
</evidence>
<feature type="transmembrane region" description="Helical" evidence="1">
    <location>
        <begin position="39"/>
        <end position="61"/>
    </location>
</feature>
<feature type="transmembrane region" description="Helical" evidence="1">
    <location>
        <begin position="12"/>
        <end position="27"/>
    </location>
</feature>
<evidence type="ECO:0000313" key="2">
    <source>
        <dbReference type="EMBL" id="CAD8540468.1"/>
    </source>
</evidence>
<keyword evidence="1" id="KW-1133">Transmembrane helix</keyword>
<dbReference type="EMBL" id="HBER01031337">
    <property type="protein sequence ID" value="CAD8540468.1"/>
    <property type="molecule type" value="Transcribed_RNA"/>
</dbReference>
<keyword evidence="1" id="KW-0812">Transmembrane</keyword>
<gene>
    <name evidence="2" type="ORF">CLEP1334_LOCUS15751</name>
</gene>
<proteinExistence type="predicted"/>